<dbReference type="InterPro" id="IPR025558">
    <property type="entry name" value="DUF4283"/>
</dbReference>
<feature type="domain" description="DUF4283" evidence="1">
    <location>
        <begin position="44"/>
        <end position="97"/>
    </location>
</feature>
<evidence type="ECO:0000313" key="3">
    <source>
        <dbReference type="Proteomes" id="UP001281410"/>
    </source>
</evidence>
<dbReference type="EMBL" id="JANJYJ010000002">
    <property type="protein sequence ID" value="KAK3225194.1"/>
    <property type="molecule type" value="Genomic_DNA"/>
</dbReference>
<keyword evidence="3" id="KW-1185">Reference proteome</keyword>
<comment type="caution">
    <text evidence="2">The sequence shown here is derived from an EMBL/GenBank/DDBJ whole genome shotgun (WGS) entry which is preliminary data.</text>
</comment>
<evidence type="ECO:0000313" key="2">
    <source>
        <dbReference type="EMBL" id="KAK3225194.1"/>
    </source>
</evidence>
<name>A0AAE0AX36_9ROSI</name>
<proteinExistence type="predicted"/>
<dbReference type="Pfam" id="PF14111">
    <property type="entry name" value="DUF4283"/>
    <property type="match status" value="1"/>
</dbReference>
<dbReference type="AlphaFoldDB" id="A0AAE0AX36"/>
<accession>A0AAE0AX36</accession>
<organism evidence="2 3">
    <name type="scientific">Dipteronia sinensis</name>
    <dbReference type="NCBI Taxonomy" id="43782"/>
    <lineage>
        <taxon>Eukaryota</taxon>
        <taxon>Viridiplantae</taxon>
        <taxon>Streptophyta</taxon>
        <taxon>Embryophyta</taxon>
        <taxon>Tracheophyta</taxon>
        <taxon>Spermatophyta</taxon>
        <taxon>Magnoliopsida</taxon>
        <taxon>eudicotyledons</taxon>
        <taxon>Gunneridae</taxon>
        <taxon>Pentapetalae</taxon>
        <taxon>rosids</taxon>
        <taxon>malvids</taxon>
        <taxon>Sapindales</taxon>
        <taxon>Sapindaceae</taxon>
        <taxon>Hippocastanoideae</taxon>
        <taxon>Acereae</taxon>
        <taxon>Dipteronia</taxon>
    </lineage>
</organism>
<gene>
    <name evidence="2" type="ORF">Dsin_005056</name>
</gene>
<reference evidence="2" key="1">
    <citation type="journal article" date="2023" name="Plant J.">
        <title>Genome sequences and population genomics provide insights into the demographic history, inbreeding, and mutation load of two 'living fossil' tree species of Dipteronia.</title>
        <authorList>
            <person name="Feng Y."/>
            <person name="Comes H.P."/>
            <person name="Chen J."/>
            <person name="Zhu S."/>
            <person name="Lu R."/>
            <person name="Zhang X."/>
            <person name="Li P."/>
            <person name="Qiu J."/>
            <person name="Olsen K.M."/>
            <person name="Qiu Y."/>
        </authorList>
    </citation>
    <scope>NUCLEOTIDE SEQUENCE</scope>
    <source>
        <strain evidence="2">NBL</strain>
    </source>
</reference>
<evidence type="ECO:0000259" key="1">
    <source>
        <dbReference type="Pfam" id="PF14111"/>
    </source>
</evidence>
<sequence length="99" mass="11215">MGRRRCMMEAEELAKHCAALAIDSGAPTLNIGGETHRESVIEVSHCLVGKILSRKRVNREAFKAVMTKIWNIIGELEIETVGENTFLFHFDRMEDRSLV</sequence>
<dbReference type="Proteomes" id="UP001281410">
    <property type="component" value="Unassembled WGS sequence"/>
</dbReference>
<protein>
    <recommendedName>
        <fullName evidence="1">DUF4283 domain-containing protein</fullName>
    </recommendedName>
</protein>